<feature type="domain" description="Metallo-beta-lactamase" evidence="2">
    <location>
        <begin position="33"/>
        <end position="215"/>
    </location>
</feature>
<accession>A0ABY3VPD3</accession>
<keyword evidence="4" id="KW-1185">Reference proteome</keyword>
<dbReference type="EMBL" id="CP092488">
    <property type="protein sequence ID" value="UMB70313.1"/>
    <property type="molecule type" value="Genomic_DNA"/>
</dbReference>
<evidence type="ECO:0000313" key="4">
    <source>
        <dbReference type="Proteomes" id="UP001055336"/>
    </source>
</evidence>
<keyword evidence="1" id="KW-0378">Hydrolase</keyword>
<dbReference type="InterPro" id="IPR001279">
    <property type="entry name" value="Metallo-B-lactamas"/>
</dbReference>
<keyword evidence="1" id="KW-0255">Endonuclease</keyword>
<name>A0ABY3VPD3_9MYCO</name>
<organism evidence="3 4">
    <name type="scientific">Mycobacterium paraterrae</name>
    <dbReference type="NCBI Taxonomy" id="577492"/>
    <lineage>
        <taxon>Bacteria</taxon>
        <taxon>Bacillati</taxon>
        <taxon>Actinomycetota</taxon>
        <taxon>Actinomycetes</taxon>
        <taxon>Mycobacteriales</taxon>
        <taxon>Mycobacteriaceae</taxon>
        <taxon>Mycobacterium</taxon>
    </lineage>
</organism>
<protein>
    <submittedName>
        <fullName evidence="3">MBL fold metallo-hydrolase</fullName>
    </submittedName>
</protein>
<evidence type="ECO:0000256" key="1">
    <source>
        <dbReference type="ARBA" id="ARBA00022759"/>
    </source>
</evidence>
<gene>
    <name evidence="3" type="ORF">MKK62_02940</name>
</gene>
<evidence type="ECO:0000259" key="2">
    <source>
        <dbReference type="Pfam" id="PF12706"/>
    </source>
</evidence>
<proteinExistence type="predicted"/>
<evidence type="ECO:0000313" key="3">
    <source>
        <dbReference type="EMBL" id="UMB70313.1"/>
    </source>
</evidence>
<sequence>MRLTVLGSGGWIPTSSRQTSCYLITSGPEALILDAGTGLGTLHINPSLLDGVEKVTVALSHFHLDHVTGLGFLSARALENRELTIAGPGSLAYGRPTRSIVEQQLLAPPFQTTSPLASARWAELGWDTLGFAGHEIQVWEQTRHPLPSAGFRVGDLIAYCTDTEFDPQTIRRVAGVATLLHEAWEPRGAERGHTSGEEAGTVAAEAGVSRLMITHNHPLPGVAKRTAQAAQARFDAAFAAADGAILEL</sequence>
<dbReference type="Proteomes" id="UP001055336">
    <property type="component" value="Chromosome"/>
</dbReference>
<dbReference type="Pfam" id="PF12706">
    <property type="entry name" value="Lactamase_B_2"/>
    <property type="match status" value="1"/>
</dbReference>
<dbReference type="Gene3D" id="3.60.15.10">
    <property type="entry name" value="Ribonuclease Z/Hydroxyacylglutathione hydrolase-like"/>
    <property type="match status" value="1"/>
</dbReference>
<dbReference type="RefSeq" id="WP_240262039.1">
    <property type="nucleotide sequence ID" value="NZ_CP092488.2"/>
</dbReference>
<dbReference type="SUPFAM" id="SSF56281">
    <property type="entry name" value="Metallo-hydrolase/oxidoreductase"/>
    <property type="match status" value="1"/>
</dbReference>
<keyword evidence="1" id="KW-0540">Nuclease</keyword>
<reference evidence="3" key="1">
    <citation type="submission" date="2022-08" db="EMBL/GenBank/DDBJ databases">
        <title>Whole genome sequencing of non-tuberculosis mycobacteria type-strains.</title>
        <authorList>
            <person name="Igarashi Y."/>
            <person name="Osugi A."/>
            <person name="Mitarai S."/>
        </authorList>
    </citation>
    <scope>NUCLEOTIDE SEQUENCE</scope>
    <source>
        <strain evidence="3">DSM 45127</strain>
    </source>
</reference>
<dbReference type="PANTHER" id="PTHR46018:SF2">
    <property type="entry name" value="ZINC PHOSPHODIESTERASE ELAC PROTEIN 1"/>
    <property type="match status" value="1"/>
</dbReference>
<dbReference type="InterPro" id="IPR036866">
    <property type="entry name" value="RibonucZ/Hydroxyglut_hydro"/>
</dbReference>
<dbReference type="PANTHER" id="PTHR46018">
    <property type="entry name" value="ZINC PHOSPHODIESTERASE ELAC PROTEIN 1"/>
    <property type="match status" value="1"/>
</dbReference>